<accession>A0A0D1CM29</accession>
<dbReference type="VEuPathDB" id="FungiDB:UMAG_04292"/>
<dbReference type="InParanoid" id="A0A0D1CM29"/>
<keyword evidence="1" id="KW-0812">Transmembrane</keyword>
<dbReference type="EMBL" id="CM003151">
    <property type="protein sequence ID" value="KIS67798.1"/>
    <property type="molecule type" value="Genomic_DNA"/>
</dbReference>
<dbReference type="OrthoDB" id="2129288at2759"/>
<protein>
    <recommendedName>
        <fullName evidence="2">Tautomerase cis-CaaD-like domain-containing protein</fullName>
    </recommendedName>
</protein>
<dbReference type="eggNOG" id="ENOG502SN9D">
    <property type="taxonomic scope" value="Eukaryota"/>
</dbReference>
<dbReference type="Pfam" id="PF14832">
    <property type="entry name" value="Tautomerase_3"/>
    <property type="match status" value="1"/>
</dbReference>
<dbReference type="GeneID" id="23564518"/>
<organism evidence="3 4">
    <name type="scientific">Mycosarcoma maydis</name>
    <name type="common">Corn smut fungus</name>
    <name type="synonym">Ustilago maydis</name>
    <dbReference type="NCBI Taxonomy" id="5270"/>
    <lineage>
        <taxon>Eukaryota</taxon>
        <taxon>Fungi</taxon>
        <taxon>Dikarya</taxon>
        <taxon>Basidiomycota</taxon>
        <taxon>Ustilaginomycotina</taxon>
        <taxon>Ustilaginomycetes</taxon>
        <taxon>Ustilaginales</taxon>
        <taxon>Ustilaginaceae</taxon>
        <taxon>Mycosarcoma</taxon>
    </lineage>
</organism>
<evidence type="ECO:0000313" key="3">
    <source>
        <dbReference type="EMBL" id="KIS67798.1"/>
    </source>
</evidence>
<gene>
    <name evidence="3" type="ORF">UMAG_04292</name>
</gene>
<evidence type="ECO:0000259" key="2">
    <source>
        <dbReference type="Pfam" id="PF14832"/>
    </source>
</evidence>
<dbReference type="Gene3D" id="3.30.429.10">
    <property type="entry name" value="Macrophage Migration Inhibitory Factor"/>
    <property type="match status" value="1"/>
</dbReference>
<proteinExistence type="predicted"/>
<feature type="transmembrane region" description="Helical" evidence="1">
    <location>
        <begin position="21"/>
        <end position="43"/>
    </location>
</feature>
<reference evidence="3 4" key="1">
    <citation type="journal article" date="2006" name="Nature">
        <title>Insights from the genome of the biotrophic fungal plant pathogen Ustilago maydis.</title>
        <authorList>
            <person name="Kamper J."/>
            <person name="Kahmann R."/>
            <person name="Bolker M."/>
            <person name="Ma L.J."/>
            <person name="Brefort T."/>
            <person name="Saville B.J."/>
            <person name="Banuett F."/>
            <person name="Kronstad J.W."/>
            <person name="Gold S.E."/>
            <person name="Muller O."/>
            <person name="Perlin M.H."/>
            <person name="Wosten H.A."/>
            <person name="de Vries R."/>
            <person name="Ruiz-Herrera J."/>
            <person name="Reynaga-Pena C.G."/>
            <person name="Snetselaar K."/>
            <person name="McCann M."/>
            <person name="Perez-Martin J."/>
            <person name="Feldbrugge M."/>
            <person name="Basse C.W."/>
            <person name="Steinberg G."/>
            <person name="Ibeas J.I."/>
            <person name="Holloman W."/>
            <person name="Guzman P."/>
            <person name="Farman M."/>
            <person name="Stajich J.E."/>
            <person name="Sentandreu R."/>
            <person name="Gonzalez-Prieto J.M."/>
            <person name="Kennell J.C."/>
            <person name="Molina L."/>
            <person name="Schirawski J."/>
            <person name="Mendoza-Mendoza A."/>
            <person name="Greilinger D."/>
            <person name="Munch K."/>
            <person name="Rossel N."/>
            <person name="Scherer M."/>
            <person name="Vranes M."/>
            <person name="Ladendorf O."/>
            <person name="Vincon V."/>
            <person name="Fuchs U."/>
            <person name="Sandrock B."/>
            <person name="Meng S."/>
            <person name="Ho E.C."/>
            <person name="Cahill M.J."/>
            <person name="Boyce K.J."/>
            <person name="Klose J."/>
            <person name="Klosterman S.J."/>
            <person name="Deelstra H.J."/>
            <person name="Ortiz-Castellanos L."/>
            <person name="Li W."/>
            <person name="Sanchez-Alonso P."/>
            <person name="Schreier P.H."/>
            <person name="Hauser-Hahn I."/>
            <person name="Vaupel M."/>
            <person name="Koopmann E."/>
            <person name="Friedrich G."/>
            <person name="Voss H."/>
            <person name="Schluter T."/>
            <person name="Margolis J."/>
            <person name="Platt D."/>
            <person name="Swimmer C."/>
            <person name="Gnirke A."/>
            <person name="Chen F."/>
            <person name="Vysotskaia V."/>
            <person name="Mannhaupt G."/>
            <person name="Guldener U."/>
            <person name="Munsterkotter M."/>
            <person name="Haase D."/>
            <person name="Oesterheld M."/>
            <person name="Mewes H.W."/>
            <person name="Mauceli E.W."/>
            <person name="DeCaprio D."/>
            <person name="Wade C.M."/>
            <person name="Butler J."/>
            <person name="Young S."/>
            <person name="Jaffe D.B."/>
            <person name="Calvo S."/>
            <person name="Nusbaum C."/>
            <person name="Galagan J."/>
            <person name="Birren B.W."/>
        </authorList>
    </citation>
    <scope>NUCLEOTIDE SEQUENCE [LARGE SCALE GENOMIC DNA]</scope>
    <source>
        <strain evidence="4">DSM 14603 / FGSC 9021 / UM521</strain>
    </source>
</reference>
<keyword evidence="1" id="KW-1133">Transmembrane helix</keyword>
<dbReference type="KEGG" id="uma:UMAG_04292"/>
<keyword evidence="4" id="KW-1185">Reference proteome</keyword>
<feature type="domain" description="Tautomerase cis-CaaD-like" evidence="2">
    <location>
        <begin position="1"/>
        <end position="145"/>
    </location>
</feature>
<dbReference type="AlphaFoldDB" id="A0A0D1CM29"/>
<name>A0A0D1CM29_MYCMD</name>
<dbReference type="InterPro" id="IPR028116">
    <property type="entry name" value="Cis-CaaD-like"/>
</dbReference>
<dbReference type="OMA" id="MPAGTMY"/>
<dbReference type="InterPro" id="IPR014347">
    <property type="entry name" value="Tautomerase/MIF_sf"/>
</dbReference>
<evidence type="ECO:0000256" key="1">
    <source>
        <dbReference type="SAM" id="Phobius"/>
    </source>
</evidence>
<dbReference type="Proteomes" id="UP000000561">
    <property type="component" value="Chromosome 12"/>
</dbReference>
<dbReference type="RefSeq" id="XP_011390747.1">
    <property type="nucleotide sequence ID" value="XM_011392445.1"/>
</dbReference>
<keyword evidence="1" id="KW-0472">Membrane</keyword>
<sequence length="166" mass="18646">MPLHRIYAPPGLFSKDEKRELVSSIADMYIGVGLPAFLVITLFCPIDGEEDFFIGKQSHAERAQSQGKPFVRVVSQHLARTVDGKERRLSLIQRLEDRFRGVFEAKNCEWEIHIEEPPADLWHLNGLSYPAPGTEAEAQWKAADKSVPYEGPTIADHLAQKYAASS</sequence>
<evidence type="ECO:0000313" key="4">
    <source>
        <dbReference type="Proteomes" id="UP000000561"/>
    </source>
</evidence>